<evidence type="ECO:0000256" key="1">
    <source>
        <dbReference type="SAM" id="SignalP"/>
    </source>
</evidence>
<protein>
    <recommendedName>
        <fullName evidence="4">Lipoprotein</fullName>
    </recommendedName>
</protein>
<dbReference type="RefSeq" id="WP_173632712.1">
    <property type="nucleotide sequence ID" value="NZ_CP054212.1"/>
</dbReference>
<evidence type="ECO:0000313" key="3">
    <source>
        <dbReference type="Proteomes" id="UP000505325"/>
    </source>
</evidence>
<keyword evidence="1" id="KW-0732">Signal</keyword>
<dbReference type="PROSITE" id="PS51257">
    <property type="entry name" value="PROKAR_LIPOPROTEIN"/>
    <property type="match status" value="1"/>
</dbReference>
<name>A0A6M8UFT7_9GAMM</name>
<organism evidence="2 3">
    <name type="scientific">Paramixta manurensis</name>
    <dbReference type="NCBI Taxonomy" id="2740817"/>
    <lineage>
        <taxon>Bacteria</taxon>
        <taxon>Pseudomonadati</taxon>
        <taxon>Pseudomonadota</taxon>
        <taxon>Gammaproteobacteria</taxon>
        <taxon>Enterobacterales</taxon>
        <taxon>Erwiniaceae</taxon>
        <taxon>Paramixta</taxon>
    </lineage>
</organism>
<gene>
    <name evidence="2" type="ORF">PMPD1_0670</name>
</gene>
<dbReference type="KEGG" id="pmak:PMPD1_0670"/>
<feature type="chain" id="PRO_5026659010" description="Lipoprotein" evidence="1">
    <location>
        <begin position="19"/>
        <end position="153"/>
    </location>
</feature>
<sequence>MKWLYASISALMVSGCTAGLVLSGEHQADTQRILFYRSDFQQQNVQLGYYAMLAQKKELYDPRFENQHGTLTMTLTSPEDSRFMTKGLLTQRNDSQKGLAFNYQPIFNSMPTSGLILGNTLNYMANNAVSVTPLKNNGTDLLITHNGLILVND</sequence>
<reference evidence="2 3" key="1">
    <citation type="submission" date="2020-06" db="EMBL/GenBank/DDBJ databases">
        <title>Genome sequence of Paramixta manurensis strain PD-1.</title>
        <authorList>
            <person name="Lee C.W."/>
            <person name="Kim J."/>
        </authorList>
    </citation>
    <scope>NUCLEOTIDE SEQUENCE [LARGE SCALE GENOMIC DNA]</scope>
    <source>
        <strain evidence="2 3">PD-1</strain>
    </source>
</reference>
<dbReference type="Proteomes" id="UP000505325">
    <property type="component" value="Chromosome"/>
</dbReference>
<dbReference type="EMBL" id="CP054212">
    <property type="protein sequence ID" value="QKJ85642.1"/>
    <property type="molecule type" value="Genomic_DNA"/>
</dbReference>
<evidence type="ECO:0000313" key="2">
    <source>
        <dbReference type="EMBL" id="QKJ85642.1"/>
    </source>
</evidence>
<accession>A0A6M8UFT7</accession>
<proteinExistence type="predicted"/>
<keyword evidence="3" id="KW-1185">Reference proteome</keyword>
<dbReference type="AlphaFoldDB" id="A0A6M8UFT7"/>
<feature type="signal peptide" evidence="1">
    <location>
        <begin position="1"/>
        <end position="18"/>
    </location>
</feature>
<evidence type="ECO:0008006" key="4">
    <source>
        <dbReference type="Google" id="ProtNLM"/>
    </source>
</evidence>